<comment type="caution">
    <text evidence="1">The sequence shown here is derived from an EMBL/GenBank/DDBJ whole genome shotgun (WGS) entry which is preliminary data.</text>
</comment>
<reference evidence="2" key="1">
    <citation type="journal article" date="2019" name="Int. J. Syst. Evol. Microbiol.">
        <title>The Global Catalogue of Microorganisms (GCM) 10K type strain sequencing project: providing services to taxonomists for standard genome sequencing and annotation.</title>
        <authorList>
            <consortium name="The Broad Institute Genomics Platform"/>
            <consortium name="The Broad Institute Genome Sequencing Center for Infectious Disease"/>
            <person name="Wu L."/>
            <person name="Ma J."/>
        </authorList>
    </citation>
    <scope>NUCLEOTIDE SEQUENCE [LARGE SCALE GENOMIC DNA]</scope>
    <source>
        <strain evidence="2">JCM 17782</strain>
    </source>
</reference>
<gene>
    <name evidence="1" type="ORF">GCM10023161_02640</name>
</gene>
<keyword evidence="2" id="KW-1185">Reference proteome</keyword>
<evidence type="ECO:0008006" key="3">
    <source>
        <dbReference type="Google" id="ProtNLM"/>
    </source>
</evidence>
<sequence length="99" mass="10099">MLRTSPGPFAVGAAAAPWEAFPLSAMSFLQFSPVGAPSVVCPSSQGLEATFPPTAAQHKATGGPHLRRPGGEGSVVRQACQLDQRRTAIAITGPSNGTD</sequence>
<accession>A0ABP8RAC9</accession>
<dbReference type="Proteomes" id="UP001501417">
    <property type="component" value="Unassembled WGS sequence"/>
</dbReference>
<organism evidence="1 2">
    <name type="scientific">Mycobacterium paraffinicum</name>
    <dbReference type="NCBI Taxonomy" id="53378"/>
    <lineage>
        <taxon>Bacteria</taxon>
        <taxon>Bacillati</taxon>
        <taxon>Actinomycetota</taxon>
        <taxon>Actinomycetes</taxon>
        <taxon>Mycobacteriales</taxon>
        <taxon>Mycobacteriaceae</taxon>
        <taxon>Mycobacterium</taxon>
    </lineage>
</organism>
<evidence type="ECO:0000313" key="1">
    <source>
        <dbReference type="EMBL" id="GAA4532757.1"/>
    </source>
</evidence>
<dbReference type="EMBL" id="BAABGF010000001">
    <property type="protein sequence ID" value="GAA4532757.1"/>
    <property type="molecule type" value="Genomic_DNA"/>
</dbReference>
<name>A0ABP8RAC9_9MYCO</name>
<protein>
    <recommendedName>
        <fullName evidence="3">Secreted protein</fullName>
    </recommendedName>
</protein>
<proteinExistence type="predicted"/>
<evidence type="ECO:0000313" key="2">
    <source>
        <dbReference type="Proteomes" id="UP001501417"/>
    </source>
</evidence>